<keyword evidence="4" id="KW-0653">Protein transport</keyword>
<dbReference type="FunFam" id="1.20.58.90:FF:000004">
    <property type="entry name" value="Syntaxin 10"/>
    <property type="match status" value="1"/>
</dbReference>
<keyword evidence="12" id="KW-1185">Reference proteome</keyword>
<protein>
    <recommendedName>
        <fullName evidence="10">Syntaxin 6/10/61 N-terminal domain-containing protein</fullName>
    </recommendedName>
</protein>
<feature type="region of interest" description="Disordered" evidence="9">
    <location>
        <begin position="136"/>
        <end position="161"/>
    </location>
</feature>
<keyword evidence="5" id="KW-1133">Transmembrane helix</keyword>
<feature type="domain" description="Syntaxin 6/10/61 N-terminal" evidence="10">
    <location>
        <begin position="11"/>
        <end position="103"/>
    </location>
</feature>
<sequence length="397" mass="45198">MATSFDRWQKDVFFSAAEEVQESADLMESVYRTWLKDRREGSRSDDSDELRRDLHTALGTAKWQLEEFERAVKSCQQNSMLDDSASRHKQFVLVIENQIARIEKALMESAIEEGKEGFRWVQLDKEERDDLALFLSGTPQGKADKSNPLPLDKEVSHEKKPVPCGEPCRIKEFKEIVTINNDAKFVVEFEAKELHGTRDGNFSHGESINGHRRTTSEGSDIGAWKIVIADGDEKTRSETLAETSSQTHGFCGLLKGIESRTKIKWSKSGFGKGKDGDPYEADIVSSSSQVWRGPQQLTQGINRICERSRNCFDYSRNDFNDYRAKQLLGWCGGIQKRLQRSHYSVQQSSSRHIFKLLLTIICIAYDLRSCRVYILCNLKVLHTPLMARTKGSLIGMK</sequence>
<dbReference type="Gene3D" id="1.20.58.90">
    <property type="match status" value="1"/>
</dbReference>
<dbReference type="GO" id="GO:0016020">
    <property type="term" value="C:membrane"/>
    <property type="evidence" value="ECO:0007669"/>
    <property type="project" value="InterPro"/>
</dbReference>
<evidence type="ECO:0000256" key="1">
    <source>
        <dbReference type="ARBA" id="ARBA00009063"/>
    </source>
</evidence>
<dbReference type="eggNOG" id="ENOG502QVDF">
    <property type="taxonomic scope" value="Eukaryota"/>
</dbReference>
<feature type="compositionally biased region" description="Basic and acidic residues" evidence="9">
    <location>
        <begin position="151"/>
        <end position="161"/>
    </location>
</feature>
<dbReference type="OMA" id="CERSRNC"/>
<dbReference type="PANTHER" id="PTHR34949:SF3">
    <property type="entry name" value="OS08G0244100 PROTEIN"/>
    <property type="match status" value="1"/>
</dbReference>
<comment type="similarity">
    <text evidence="1">Belongs to the syntaxin family.</text>
</comment>
<dbReference type="CDD" id="cd21442">
    <property type="entry name" value="SNARE_NTD_STX6-like"/>
    <property type="match status" value="1"/>
</dbReference>
<dbReference type="GO" id="GO:0048193">
    <property type="term" value="P:Golgi vesicle transport"/>
    <property type="evidence" value="ECO:0007669"/>
    <property type="project" value="InterPro"/>
</dbReference>
<dbReference type="GO" id="GO:0005794">
    <property type="term" value="C:Golgi apparatus"/>
    <property type="evidence" value="ECO:0007669"/>
    <property type="project" value="UniProtKB-SubCell"/>
</dbReference>
<evidence type="ECO:0000256" key="5">
    <source>
        <dbReference type="ARBA" id="ARBA00022989"/>
    </source>
</evidence>
<keyword evidence="6" id="KW-0333">Golgi apparatus</keyword>
<evidence type="ECO:0000256" key="2">
    <source>
        <dbReference type="ARBA" id="ARBA00022448"/>
    </source>
</evidence>
<evidence type="ECO:0000313" key="11">
    <source>
        <dbReference type="EMBL" id="ERN07306.1"/>
    </source>
</evidence>
<evidence type="ECO:0000259" key="10">
    <source>
        <dbReference type="Pfam" id="PF09177"/>
    </source>
</evidence>
<dbReference type="HOGENOM" id="CLU_058309_0_0_1"/>
<dbReference type="PANTHER" id="PTHR34949">
    <property type="entry name" value="OS05G0443700 PROTEIN"/>
    <property type="match status" value="1"/>
</dbReference>
<comment type="subcellular location">
    <subcellularLocation>
        <location evidence="8">Golgi apparatus</location>
        <location evidence="8">trans-Golgi network membrane</location>
        <topology evidence="8">Single-pass type IV membrane protein</topology>
    </subcellularLocation>
</comment>
<dbReference type="Proteomes" id="UP000017836">
    <property type="component" value="Unassembled WGS sequence"/>
</dbReference>
<dbReference type="SUPFAM" id="SSF47661">
    <property type="entry name" value="t-snare proteins"/>
    <property type="match status" value="1"/>
</dbReference>
<dbReference type="AlphaFoldDB" id="W1PI53"/>
<evidence type="ECO:0000313" key="12">
    <source>
        <dbReference type="Proteomes" id="UP000017836"/>
    </source>
</evidence>
<evidence type="ECO:0000256" key="8">
    <source>
        <dbReference type="ARBA" id="ARBA00037801"/>
    </source>
</evidence>
<evidence type="ECO:0000256" key="3">
    <source>
        <dbReference type="ARBA" id="ARBA00022692"/>
    </source>
</evidence>
<dbReference type="GO" id="GO:0015031">
    <property type="term" value="P:protein transport"/>
    <property type="evidence" value="ECO:0007669"/>
    <property type="project" value="UniProtKB-KW"/>
</dbReference>
<dbReference type="InterPro" id="IPR015260">
    <property type="entry name" value="Syntaxin-6/10/61_N"/>
</dbReference>
<accession>W1PI53</accession>
<evidence type="ECO:0000256" key="4">
    <source>
        <dbReference type="ARBA" id="ARBA00022927"/>
    </source>
</evidence>
<proteinExistence type="inferred from homology"/>
<dbReference type="Gramene" id="ERN07306">
    <property type="protein sequence ID" value="ERN07306"/>
    <property type="gene ID" value="AMTR_s00019p00219770"/>
</dbReference>
<evidence type="ECO:0000256" key="9">
    <source>
        <dbReference type="SAM" id="MobiDB-lite"/>
    </source>
</evidence>
<evidence type="ECO:0000256" key="6">
    <source>
        <dbReference type="ARBA" id="ARBA00023034"/>
    </source>
</evidence>
<keyword evidence="3" id="KW-0812">Transmembrane</keyword>
<gene>
    <name evidence="11" type="ORF">AMTR_s00019p00219770</name>
</gene>
<dbReference type="InterPro" id="IPR010989">
    <property type="entry name" value="SNARE"/>
</dbReference>
<keyword evidence="7" id="KW-0472">Membrane</keyword>
<dbReference type="Pfam" id="PF09177">
    <property type="entry name" value="STX6_10_61_N"/>
    <property type="match status" value="1"/>
</dbReference>
<keyword evidence="2" id="KW-0813">Transport</keyword>
<evidence type="ECO:0000256" key="7">
    <source>
        <dbReference type="ARBA" id="ARBA00023136"/>
    </source>
</evidence>
<dbReference type="EMBL" id="KI393807">
    <property type="protein sequence ID" value="ERN07306.1"/>
    <property type="molecule type" value="Genomic_DNA"/>
</dbReference>
<reference evidence="12" key="1">
    <citation type="journal article" date="2013" name="Science">
        <title>The Amborella genome and the evolution of flowering plants.</title>
        <authorList>
            <consortium name="Amborella Genome Project"/>
        </authorList>
    </citation>
    <scope>NUCLEOTIDE SEQUENCE [LARGE SCALE GENOMIC DNA]</scope>
</reference>
<organism evidence="11 12">
    <name type="scientific">Amborella trichopoda</name>
    <dbReference type="NCBI Taxonomy" id="13333"/>
    <lineage>
        <taxon>Eukaryota</taxon>
        <taxon>Viridiplantae</taxon>
        <taxon>Streptophyta</taxon>
        <taxon>Embryophyta</taxon>
        <taxon>Tracheophyta</taxon>
        <taxon>Spermatophyta</taxon>
        <taxon>Magnoliopsida</taxon>
        <taxon>Amborellales</taxon>
        <taxon>Amborellaceae</taxon>
        <taxon>Amborella</taxon>
    </lineage>
</organism>
<name>W1PI53_AMBTC</name>